<evidence type="ECO:0000313" key="3">
    <source>
        <dbReference type="Proteomes" id="UP001519460"/>
    </source>
</evidence>
<dbReference type="Proteomes" id="UP001519460">
    <property type="component" value="Unassembled WGS sequence"/>
</dbReference>
<feature type="region of interest" description="Disordered" evidence="1">
    <location>
        <begin position="304"/>
        <end position="326"/>
    </location>
</feature>
<sequence>MESNIIVKSMSHSSCPIALGDCFVTLPVTMNAAIHFAVVQMLFLYFCSQAAASTAKFPQATAYVYFSQENTWETASEPGSNININSDQILFHISPDEMFSPRDLKTSFHSSNAVCMKCSKIDSSSEPLYPDISVVRSTTEDTHRYTSSHAIDSVSVDLAVSIDREYFTHSIVQASQTLLLPELAVVQASQTLLLPELDETLMHTSSSALDPEDVAVSRSHEDLHPSVVSVTTIASKSYSPFLDVYPSYTMPSDAEVVPDAGSCAECSVSGAQGPDQQVHVLFQGIRGRTAKLLSATASSGSICASQNSQEFPPHSQTTSTDRVINESSPTDILKTGEENNDTGVLITRKQLSNATAEQTEPSSVSVFYLDMKKECEEISTNSLTFNMSGTLALFLMSFGKFRHSRRGGGCDGAVAEVEETIGNFHRPKKDGLTRFCLKRIKRCCSG</sequence>
<evidence type="ECO:0000313" key="2">
    <source>
        <dbReference type="EMBL" id="KAK7494972.1"/>
    </source>
</evidence>
<protein>
    <submittedName>
        <fullName evidence="2">Uncharacterized protein</fullName>
    </submittedName>
</protein>
<keyword evidence="3" id="KW-1185">Reference proteome</keyword>
<reference evidence="2 3" key="1">
    <citation type="journal article" date="2023" name="Sci. Data">
        <title>Genome assembly of the Korean intertidal mud-creeper Batillaria attramentaria.</title>
        <authorList>
            <person name="Patra A.K."/>
            <person name="Ho P.T."/>
            <person name="Jun S."/>
            <person name="Lee S.J."/>
            <person name="Kim Y."/>
            <person name="Won Y.J."/>
        </authorList>
    </citation>
    <scope>NUCLEOTIDE SEQUENCE [LARGE SCALE GENOMIC DNA]</scope>
    <source>
        <strain evidence="2">Wonlab-2016</strain>
    </source>
</reference>
<organism evidence="2 3">
    <name type="scientific">Batillaria attramentaria</name>
    <dbReference type="NCBI Taxonomy" id="370345"/>
    <lineage>
        <taxon>Eukaryota</taxon>
        <taxon>Metazoa</taxon>
        <taxon>Spiralia</taxon>
        <taxon>Lophotrochozoa</taxon>
        <taxon>Mollusca</taxon>
        <taxon>Gastropoda</taxon>
        <taxon>Caenogastropoda</taxon>
        <taxon>Sorbeoconcha</taxon>
        <taxon>Cerithioidea</taxon>
        <taxon>Batillariidae</taxon>
        <taxon>Batillaria</taxon>
    </lineage>
</organism>
<dbReference type="AlphaFoldDB" id="A0ABD0L691"/>
<dbReference type="EMBL" id="JACVVK020000079">
    <property type="protein sequence ID" value="KAK7494972.1"/>
    <property type="molecule type" value="Genomic_DNA"/>
</dbReference>
<comment type="caution">
    <text evidence="2">The sequence shown here is derived from an EMBL/GenBank/DDBJ whole genome shotgun (WGS) entry which is preliminary data.</text>
</comment>
<accession>A0ABD0L691</accession>
<name>A0ABD0L691_9CAEN</name>
<evidence type="ECO:0000256" key="1">
    <source>
        <dbReference type="SAM" id="MobiDB-lite"/>
    </source>
</evidence>
<proteinExistence type="predicted"/>
<gene>
    <name evidence="2" type="ORF">BaRGS_00013851</name>
</gene>